<name>A0A9D1LSM1_9FIRM</name>
<organism evidence="1 2">
    <name type="scientific">Candidatus Fimadaptatus faecigallinarum</name>
    <dbReference type="NCBI Taxonomy" id="2840814"/>
    <lineage>
        <taxon>Bacteria</taxon>
        <taxon>Bacillati</taxon>
        <taxon>Bacillota</taxon>
        <taxon>Clostridia</taxon>
        <taxon>Eubacteriales</taxon>
        <taxon>Candidatus Fimadaptatus</taxon>
    </lineage>
</organism>
<reference evidence="1" key="1">
    <citation type="submission" date="2020-10" db="EMBL/GenBank/DDBJ databases">
        <authorList>
            <person name="Gilroy R."/>
        </authorList>
    </citation>
    <scope>NUCLEOTIDE SEQUENCE</scope>
    <source>
        <strain evidence="1">ChiSxjej2B14-8506</strain>
    </source>
</reference>
<protein>
    <submittedName>
        <fullName evidence="1">Alkaline phosphatase family protein</fullName>
    </submittedName>
</protein>
<dbReference type="Pfam" id="PF01663">
    <property type="entry name" value="Phosphodiest"/>
    <property type="match status" value="1"/>
</dbReference>
<sequence length="261" mass="29085">MDKGQNKVIIVLVDGMRPDGMVNTGHPFVRTIRERFSYTLKARTVEPSVTLPCHMSLFHSVDPARHGVTTNTYVPQVRPIKGLAEAIDGAGLSATFFYTWEELRDLSRPDSLAYSVLVNQHKRSDTDTEITRIALDYICAHEPDFAFIYLGETDEVGGHDAGWMSPTYEKSVSKALDCIERIFEQMPRGYSLIILADHGGHERSHGTTLPEDMTIPVCAFGPEFLPGHEFAGEVSIKDVAPTVAKLLGVKPPREWEGRPLY</sequence>
<gene>
    <name evidence="1" type="ORF">IAC59_08165</name>
</gene>
<accession>A0A9D1LSM1</accession>
<dbReference type="SUPFAM" id="SSF53649">
    <property type="entry name" value="Alkaline phosphatase-like"/>
    <property type="match status" value="1"/>
</dbReference>
<dbReference type="AlphaFoldDB" id="A0A9D1LSM1"/>
<dbReference type="PANTHER" id="PTHR10151:SF120">
    <property type="entry name" value="BIS(5'-ADENOSYL)-TRIPHOSPHATASE"/>
    <property type="match status" value="1"/>
</dbReference>
<proteinExistence type="predicted"/>
<dbReference type="Proteomes" id="UP000824123">
    <property type="component" value="Unassembled WGS sequence"/>
</dbReference>
<dbReference type="EMBL" id="DVNK01000050">
    <property type="protein sequence ID" value="HIU47220.1"/>
    <property type="molecule type" value="Genomic_DNA"/>
</dbReference>
<comment type="caution">
    <text evidence="1">The sequence shown here is derived from an EMBL/GenBank/DDBJ whole genome shotgun (WGS) entry which is preliminary data.</text>
</comment>
<dbReference type="Gene3D" id="3.40.720.10">
    <property type="entry name" value="Alkaline Phosphatase, subunit A"/>
    <property type="match status" value="1"/>
</dbReference>
<evidence type="ECO:0000313" key="1">
    <source>
        <dbReference type="EMBL" id="HIU47220.1"/>
    </source>
</evidence>
<dbReference type="GO" id="GO:0016787">
    <property type="term" value="F:hydrolase activity"/>
    <property type="evidence" value="ECO:0007669"/>
    <property type="project" value="UniProtKB-ARBA"/>
</dbReference>
<reference evidence="1" key="2">
    <citation type="journal article" date="2021" name="PeerJ">
        <title>Extensive microbial diversity within the chicken gut microbiome revealed by metagenomics and culture.</title>
        <authorList>
            <person name="Gilroy R."/>
            <person name="Ravi A."/>
            <person name="Getino M."/>
            <person name="Pursley I."/>
            <person name="Horton D.L."/>
            <person name="Alikhan N.F."/>
            <person name="Baker D."/>
            <person name="Gharbi K."/>
            <person name="Hall N."/>
            <person name="Watson M."/>
            <person name="Adriaenssens E.M."/>
            <person name="Foster-Nyarko E."/>
            <person name="Jarju S."/>
            <person name="Secka A."/>
            <person name="Antonio M."/>
            <person name="Oren A."/>
            <person name="Chaudhuri R.R."/>
            <person name="La Ragione R."/>
            <person name="Hildebrand F."/>
            <person name="Pallen M.J."/>
        </authorList>
    </citation>
    <scope>NUCLEOTIDE SEQUENCE</scope>
    <source>
        <strain evidence="1">ChiSxjej2B14-8506</strain>
    </source>
</reference>
<dbReference type="InterPro" id="IPR017850">
    <property type="entry name" value="Alkaline_phosphatase_core_sf"/>
</dbReference>
<dbReference type="InterPro" id="IPR002591">
    <property type="entry name" value="Phosphodiest/P_Trfase"/>
</dbReference>
<dbReference type="PANTHER" id="PTHR10151">
    <property type="entry name" value="ECTONUCLEOTIDE PYROPHOSPHATASE/PHOSPHODIESTERASE"/>
    <property type="match status" value="1"/>
</dbReference>
<evidence type="ECO:0000313" key="2">
    <source>
        <dbReference type="Proteomes" id="UP000824123"/>
    </source>
</evidence>